<dbReference type="CTD" id="9800037"/>
<feature type="transmembrane region" description="Helical" evidence="1">
    <location>
        <begin position="194"/>
        <end position="216"/>
    </location>
</feature>
<evidence type="ECO:0000256" key="1">
    <source>
        <dbReference type="SAM" id="Phobius"/>
    </source>
</evidence>
<feature type="chain" id="PRO_5025362540" description="Major facilitator superfamily (MFS) profile domain-containing protein" evidence="2">
    <location>
        <begin position="22"/>
        <end position="384"/>
    </location>
</feature>
<keyword evidence="1" id="KW-0812">Transmembrane</keyword>
<evidence type="ECO:0000313" key="3">
    <source>
        <dbReference type="EMBL" id="KAF1749881.1"/>
    </source>
</evidence>
<feature type="transmembrane region" description="Helical" evidence="1">
    <location>
        <begin position="258"/>
        <end position="282"/>
    </location>
</feature>
<proteinExistence type="predicted"/>
<protein>
    <recommendedName>
        <fullName evidence="5">Major facilitator superfamily (MFS) profile domain-containing protein</fullName>
    </recommendedName>
</protein>
<feature type="transmembrane region" description="Helical" evidence="1">
    <location>
        <begin position="288"/>
        <end position="314"/>
    </location>
</feature>
<feature type="transmembrane region" description="Helical" evidence="1">
    <location>
        <begin position="118"/>
        <end position="140"/>
    </location>
</feature>
<feature type="transmembrane region" description="Helical" evidence="1">
    <location>
        <begin position="222"/>
        <end position="246"/>
    </location>
</feature>
<feature type="transmembrane region" description="Helical" evidence="1">
    <location>
        <begin position="28"/>
        <end position="52"/>
    </location>
</feature>
<dbReference type="GeneID" id="9800037"/>
<reference evidence="3 4" key="1">
    <citation type="submission" date="2019-12" db="EMBL/GenBank/DDBJ databases">
        <title>Chromosome-level assembly of the Caenorhabditis remanei genome.</title>
        <authorList>
            <person name="Teterina A.A."/>
            <person name="Willis J.H."/>
            <person name="Phillips P.C."/>
        </authorList>
    </citation>
    <scope>NUCLEOTIDE SEQUENCE [LARGE SCALE GENOMIC DNA]</scope>
    <source>
        <strain evidence="3 4">PX506</strain>
        <tissue evidence="3">Whole organism</tissue>
    </source>
</reference>
<keyword evidence="1" id="KW-1133">Transmembrane helix</keyword>
<dbReference type="AlphaFoldDB" id="A0A6A5G559"/>
<dbReference type="RefSeq" id="XP_003101526.2">
    <property type="nucleotide sequence ID" value="XM_003101478.2"/>
</dbReference>
<gene>
    <name evidence="3" type="ORF">GCK72_016426</name>
</gene>
<dbReference type="Gene3D" id="1.20.1250.20">
    <property type="entry name" value="MFS general substrate transporter like domains"/>
    <property type="match status" value="1"/>
</dbReference>
<feature type="transmembrane region" description="Helical" evidence="1">
    <location>
        <begin position="146"/>
        <end position="164"/>
    </location>
</feature>
<dbReference type="Proteomes" id="UP000483820">
    <property type="component" value="Chromosome V"/>
</dbReference>
<evidence type="ECO:0000313" key="4">
    <source>
        <dbReference type="Proteomes" id="UP000483820"/>
    </source>
</evidence>
<sequence length="384" mass="42430">MRLALVLALVSSLQIFQQSSVDPDQFDTIWKVSLVTAAFPIGKFIATCFLSFHHVKLHDELDRCARLLLLGAIISALPFFRAIFSFSGRFIMGYSAGSGFVCAPAVLRLAVPESMRPANFLFLAAAFSMGTFLANSMFLISDIIPASWFSAGLTAAAGIFYLLLRPDEYPVEEMTETVSIDGDTPEPTKSSHPVLFVFILMVINVSIGVPLMQTYSTLIFKYYGMAATSATLFSVLYPILQFIPVIISTRINVSRKTLVLGGYFLAIKIQFFLLLTAAYPYLPEKHKMVAMAVLLIALSISFIIPCNTALCILFEQFDGANVKTASQSRCVMWFLASVSTLTFSKTLDSYGFTIAFFPYFLISVVSYAVMLHIFPSKTPFSIQL</sequence>
<feature type="transmembrane region" description="Helical" evidence="1">
    <location>
        <begin position="64"/>
        <end position="84"/>
    </location>
</feature>
<keyword evidence="1" id="KW-0472">Membrane</keyword>
<dbReference type="KEGG" id="crq:GCK72_016426"/>
<comment type="caution">
    <text evidence="3">The sequence shown here is derived from an EMBL/GenBank/DDBJ whole genome shotgun (WGS) entry which is preliminary data.</text>
</comment>
<feature type="transmembrane region" description="Helical" evidence="1">
    <location>
        <begin position="350"/>
        <end position="374"/>
    </location>
</feature>
<dbReference type="SUPFAM" id="SSF103473">
    <property type="entry name" value="MFS general substrate transporter"/>
    <property type="match status" value="1"/>
</dbReference>
<dbReference type="InterPro" id="IPR036259">
    <property type="entry name" value="MFS_trans_sf"/>
</dbReference>
<evidence type="ECO:0008006" key="5">
    <source>
        <dbReference type="Google" id="ProtNLM"/>
    </source>
</evidence>
<feature type="transmembrane region" description="Helical" evidence="1">
    <location>
        <begin position="90"/>
        <end position="111"/>
    </location>
</feature>
<organism evidence="3 4">
    <name type="scientific">Caenorhabditis remanei</name>
    <name type="common">Caenorhabditis vulgaris</name>
    <dbReference type="NCBI Taxonomy" id="31234"/>
    <lineage>
        <taxon>Eukaryota</taxon>
        <taxon>Metazoa</taxon>
        <taxon>Ecdysozoa</taxon>
        <taxon>Nematoda</taxon>
        <taxon>Chromadorea</taxon>
        <taxon>Rhabditida</taxon>
        <taxon>Rhabditina</taxon>
        <taxon>Rhabditomorpha</taxon>
        <taxon>Rhabditoidea</taxon>
        <taxon>Rhabditidae</taxon>
        <taxon>Peloderinae</taxon>
        <taxon>Caenorhabditis</taxon>
    </lineage>
</organism>
<accession>A0A6A5G559</accession>
<feature type="signal peptide" evidence="2">
    <location>
        <begin position="1"/>
        <end position="21"/>
    </location>
</feature>
<name>A0A6A5G559_CAERE</name>
<evidence type="ECO:0000256" key="2">
    <source>
        <dbReference type="SAM" id="SignalP"/>
    </source>
</evidence>
<keyword evidence="2" id="KW-0732">Signal</keyword>
<dbReference type="EMBL" id="WUAV01000005">
    <property type="protein sequence ID" value="KAF1749881.1"/>
    <property type="molecule type" value="Genomic_DNA"/>
</dbReference>